<dbReference type="PANTHER" id="PTHR43667:SF1">
    <property type="entry name" value="CYCLOPROPANE-FATTY-ACYL-PHOSPHOLIPID SYNTHASE"/>
    <property type="match status" value="1"/>
</dbReference>
<dbReference type="PANTHER" id="PTHR43667">
    <property type="entry name" value="CYCLOPROPANE-FATTY-ACYL-PHOSPHOLIPID SYNTHASE"/>
    <property type="match status" value="1"/>
</dbReference>
<dbReference type="InterPro" id="IPR003333">
    <property type="entry name" value="CMAS"/>
</dbReference>
<dbReference type="GO" id="GO:0008168">
    <property type="term" value="F:methyltransferase activity"/>
    <property type="evidence" value="ECO:0007669"/>
    <property type="project" value="UniProtKB-KW"/>
</dbReference>
<proteinExistence type="inferred from homology"/>
<evidence type="ECO:0000256" key="5">
    <source>
        <dbReference type="ARBA" id="ARBA00023098"/>
    </source>
</evidence>
<comment type="caution">
    <text evidence="6">The sequence shown here is derived from an EMBL/GenBank/DDBJ whole genome shotgun (WGS) entry which is preliminary data.</text>
</comment>
<dbReference type="CDD" id="cd02440">
    <property type="entry name" value="AdoMet_MTases"/>
    <property type="match status" value="1"/>
</dbReference>
<dbReference type="GO" id="GO:0008610">
    <property type="term" value="P:lipid biosynthetic process"/>
    <property type="evidence" value="ECO:0007669"/>
    <property type="project" value="InterPro"/>
</dbReference>
<dbReference type="RefSeq" id="WP_108179286.1">
    <property type="nucleotide sequence ID" value="NZ_PZZL01000012.1"/>
</dbReference>
<dbReference type="GO" id="GO:0032259">
    <property type="term" value="P:methylation"/>
    <property type="evidence" value="ECO:0007669"/>
    <property type="project" value="UniProtKB-KW"/>
</dbReference>
<keyword evidence="2" id="KW-0489">Methyltransferase</keyword>
<dbReference type="Pfam" id="PF02353">
    <property type="entry name" value="CMAS"/>
    <property type="match status" value="1"/>
</dbReference>
<evidence type="ECO:0000256" key="3">
    <source>
        <dbReference type="ARBA" id="ARBA00022679"/>
    </source>
</evidence>
<keyword evidence="4" id="KW-0949">S-adenosyl-L-methionine</keyword>
<dbReference type="Proteomes" id="UP000241808">
    <property type="component" value="Unassembled WGS sequence"/>
</dbReference>
<comment type="similarity">
    <text evidence="1">Belongs to the CFA/CMAS family.</text>
</comment>
<evidence type="ECO:0000313" key="6">
    <source>
        <dbReference type="EMBL" id="PTM50866.1"/>
    </source>
</evidence>
<accession>A0A2T4YXF1</accession>
<dbReference type="InterPro" id="IPR050723">
    <property type="entry name" value="CFA/CMAS"/>
</dbReference>
<keyword evidence="3" id="KW-0808">Transferase</keyword>
<dbReference type="EMBL" id="PZZL01000012">
    <property type="protein sequence ID" value="PTM50866.1"/>
    <property type="molecule type" value="Genomic_DNA"/>
</dbReference>
<dbReference type="AlphaFoldDB" id="A0A2T4YXF1"/>
<keyword evidence="7" id="KW-1185">Reference proteome</keyword>
<evidence type="ECO:0000313" key="7">
    <source>
        <dbReference type="Proteomes" id="UP000241808"/>
    </source>
</evidence>
<name>A0A2T4YXF1_9HYPH</name>
<evidence type="ECO:0000256" key="1">
    <source>
        <dbReference type="ARBA" id="ARBA00010815"/>
    </source>
</evidence>
<protein>
    <submittedName>
        <fullName evidence="6">Cyclopropane-fatty-acyl-phospholipid synthase</fullName>
    </submittedName>
</protein>
<gene>
    <name evidence="6" type="ORF">C8P69_11227</name>
</gene>
<keyword evidence="5" id="KW-0443">Lipid metabolism</keyword>
<organism evidence="6 7">
    <name type="scientific">Phreatobacter oligotrophus</name>
    <dbReference type="NCBI Taxonomy" id="1122261"/>
    <lineage>
        <taxon>Bacteria</taxon>
        <taxon>Pseudomonadati</taxon>
        <taxon>Pseudomonadota</taxon>
        <taxon>Alphaproteobacteria</taxon>
        <taxon>Hyphomicrobiales</taxon>
        <taxon>Phreatobacteraceae</taxon>
        <taxon>Phreatobacter</taxon>
    </lineage>
</organism>
<dbReference type="InterPro" id="IPR029063">
    <property type="entry name" value="SAM-dependent_MTases_sf"/>
</dbReference>
<dbReference type="SUPFAM" id="SSF53335">
    <property type="entry name" value="S-adenosyl-L-methionine-dependent methyltransferases"/>
    <property type="match status" value="1"/>
</dbReference>
<dbReference type="OrthoDB" id="9782855at2"/>
<dbReference type="PIRSF" id="PIRSF003085">
    <property type="entry name" value="CMAS"/>
    <property type="match status" value="1"/>
</dbReference>
<sequence length="358" mass="40543">MTGEREAIVRRQLGLEPAGLATRMRLAATEALTMGLAYATPLWFARSPTPVPAETIWQFLTRPQLPPIQALVDHWPLAARRERLLREALSVSHADGIQYHYDLSNDFYALFLDRRFMFYTCADFHAPGDTIEDAQLAKANHILGLLDPKPGERILELGCGWGSMLRHIHAATGDAENLSGLTLSHDQLAYIRDNLGLRAEYDDFITRDYGVETLDKVYSIGSFEHIKPDEALPLYRRLHAALRPGGRAVFHFFSLNGTDRWPTSMLGAQAFFPGSVLALHTDHLAWAREAGFRLTHDSSHDYRPTLRAWFDRLVENRAEAERLVGVQVVNKYLAFFATSWSFFNLGKATLHRLVLMKD</sequence>
<dbReference type="Gene3D" id="3.40.50.150">
    <property type="entry name" value="Vaccinia Virus protein VP39"/>
    <property type="match status" value="1"/>
</dbReference>
<evidence type="ECO:0000256" key="4">
    <source>
        <dbReference type="ARBA" id="ARBA00022691"/>
    </source>
</evidence>
<reference evidence="6 7" key="1">
    <citation type="submission" date="2018-04" db="EMBL/GenBank/DDBJ databases">
        <title>Genomic Encyclopedia of Archaeal and Bacterial Type Strains, Phase II (KMG-II): from individual species to whole genera.</title>
        <authorList>
            <person name="Goeker M."/>
        </authorList>
    </citation>
    <scope>NUCLEOTIDE SEQUENCE [LARGE SCALE GENOMIC DNA]</scope>
    <source>
        <strain evidence="6 7">DSM 25521</strain>
    </source>
</reference>
<evidence type="ECO:0000256" key="2">
    <source>
        <dbReference type="ARBA" id="ARBA00022603"/>
    </source>
</evidence>